<organism evidence="2 3">
    <name type="scientific">Aegilops tauschii subsp. strangulata</name>
    <name type="common">Goatgrass</name>
    <dbReference type="NCBI Taxonomy" id="200361"/>
    <lineage>
        <taxon>Eukaryota</taxon>
        <taxon>Viridiplantae</taxon>
        <taxon>Streptophyta</taxon>
        <taxon>Embryophyta</taxon>
        <taxon>Tracheophyta</taxon>
        <taxon>Spermatophyta</taxon>
        <taxon>Magnoliopsida</taxon>
        <taxon>Liliopsida</taxon>
        <taxon>Poales</taxon>
        <taxon>Poaceae</taxon>
        <taxon>BOP clade</taxon>
        <taxon>Pooideae</taxon>
        <taxon>Triticodae</taxon>
        <taxon>Triticeae</taxon>
        <taxon>Triticinae</taxon>
        <taxon>Aegilops</taxon>
    </lineage>
</organism>
<dbReference type="Gramene" id="AET5Gv20026400.1">
    <property type="protein sequence ID" value="AET5Gv20026400.1"/>
    <property type="gene ID" value="AET5Gv20026400"/>
</dbReference>
<reference evidence="3" key="1">
    <citation type="journal article" date="2014" name="Science">
        <title>Ancient hybridizations among the ancestral genomes of bread wheat.</title>
        <authorList>
            <consortium name="International Wheat Genome Sequencing Consortium,"/>
            <person name="Marcussen T."/>
            <person name="Sandve S.R."/>
            <person name="Heier L."/>
            <person name="Spannagl M."/>
            <person name="Pfeifer M."/>
            <person name="Jakobsen K.S."/>
            <person name="Wulff B.B."/>
            <person name="Steuernagel B."/>
            <person name="Mayer K.F."/>
            <person name="Olsen O.A."/>
        </authorList>
    </citation>
    <scope>NUCLEOTIDE SEQUENCE [LARGE SCALE GENOMIC DNA]</scope>
    <source>
        <strain evidence="3">cv. AL8/78</strain>
    </source>
</reference>
<sequence>GGRVPQGAAHPGRLSRDRKPHHILGSSVPTIVICHRHNKRNNDCRDTSQMLCALPWPPHTKPRSKSEWCVLSESVHRTPVYMCYLDAVLWGAHVYRSSFALIRE</sequence>
<dbReference type="EnsemblPlants" id="AET5Gv20026400.1">
    <property type="protein sequence ID" value="AET5Gv20026400.1"/>
    <property type="gene ID" value="AET5Gv20026400"/>
</dbReference>
<keyword evidence="3" id="KW-1185">Reference proteome</keyword>
<dbReference type="AlphaFoldDB" id="A0A453JGT2"/>
<proteinExistence type="predicted"/>
<protein>
    <submittedName>
        <fullName evidence="2">Uncharacterized protein</fullName>
    </submittedName>
</protein>
<reference evidence="2" key="5">
    <citation type="journal article" date="2021" name="G3 (Bethesda)">
        <title>Aegilops tauschii genome assembly Aet v5.0 features greater sequence contiguity and improved annotation.</title>
        <authorList>
            <person name="Wang L."/>
            <person name="Zhu T."/>
            <person name="Rodriguez J.C."/>
            <person name="Deal K.R."/>
            <person name="Dubcovsky J."/>
            <person name="McGuire P.E."/>
            <person name="Lux T."/>
            <person name="Spannagl M."/>
            <person name="Mayer K.F.X."/>
            <person name="Baldrich P."/>
            <person name="Meyers B.C."/>
            <person name="Huo N."/>
            <person name="Gu Y.Q."/>
            <person name="Zhou H."/>
            <person name="Devos K.M."/>
            <person name="Bennetzen J.L."/>
            <person name="Unver T."/>
            <person name="Budak H."/>
            <person name="Gulick P.J."/>
            <person name="Galiba G."/>
            <person name="Kalapos B."/>
            <person name="Nelson D.R."/>
            <person name="Li P."/>
            <person name="You F.M."/>
            <person name="Luo M.C."/>
            <person name="Dvorak J."/>
        </authorList>
    </citation>
    <scope>NUCLEOTIDE SEQUENCE [LARGE SCALE GENOMIC DNA]</scope>
    <source>
        <strain evidence="2">cv. AL8/78</strain>
    </source>
</reference>
<reference evidence="2" key="4">
    <citation type="submission" date="2019-03" db="UniProtKB">
        <authorList>
            <consortium name="EnsemblPlants"/>
        </authorList>
    </citation>
    <scope>IDENTIFICATION</scope>
</reference>
<dbReference type="Proteomes" id="UP000015105">
    <property type="component" value="Chromosome 5D"/>
</dbReference>
<reference evidence="2" key="3">
    <citation type="journal article" date="2017" name="Nature">
        <title>Genome sequence of the progenitor of the wheat D genome Aegilops tauschii.</title>
        <authorList>
            <person name="Luo M.C."/>
            <person name="Gu Y.Q."/>
            <person name="Puiu D."/>
            <person name="Wang H."/>
            <person name="Twardziok S.O."/>
            <person name="Deal K.R."/>
            <person name="Huo N."/>
            <person name="Zhu T."/>
            <person name="Wang L."/>
            <person name="Wang Y."/>
            <person name="McGuire P.E."/>
            <person name="Liu S."/>
            <person name="Long H."/>
            <person name="Ramasamy R.K."/>
            <person name="Rodriguez J.C."/>
            <person name="Van S.L."/>
            <person name="Yuan L."/>
            <person name="Wang Z."/>
            <person name="Xia Z."/>
            <person name="Xiao L."/>
            <person name="Anderson O.D."/>
            <person name="Ouyang S."/>
            <person name="Liang Y."/>
            <person name="Zimin A.V."/>
            <person name="Pertea G."/>
            <person name="Qi P."/>
            <person name="Bennetzen J.L."/>
            <person name="Dai X."/>
            <person name="Dawson M.W."/>
            <person name="Muller H.G."/>
            <person name="Kugler K."/>
            <person name="Rivarola-Duarte L."/>
            <person name="Spannagl M."/>
            <person name="Mayer K.F.X."/>
            <person name="Lu F.H."/>
            <person name="Bevan M.W."/>
            <person name="Leroy P."/>
            <person name="Li P."/>
            <person name="You F.M."/>
            <person name="Sun Q."/>
            <person name="Liu Z."/>
            <person name="Lyons E."/>
            <person name="Wicker T."/>
            <person name="Salzberg S.L."/>
            <person name="Devos K.M."/>
            <person name="Dvorak J."/>
        </authorList>
    </citation>
    <scope>NUCLEOTIDE SEQUENCE [LARGE SCALE GENOMIC DNA]</scope>
    <source>
        <strain evidence="2">cv. AL8/78</strain>
    </source>
</reference>
<evidence type="ECO:0000313" key="3">
    <source>
        <dbReference type="Proteomes" id="UP000015105"/>
    </source>
</evidence>
<reference evidence="3" key="2">
    <citation type="journal article" date="2017" name="Nat. Plants">
        <title>The Aegilops tauschii genome reveals multiple impacts of transposons.</title>
        <authorList>
            <person name="Zhao G."/>
            <person name="Zou C."/>
            <person name="Li K."/>
            <person name="Wang K."/>
            <person name="Li T."/>
            <person name="Gao L."/>
            <person name="Zhang X."/>
            <person name="Wang H."/>
            <person name="Yang Z."/>
            <person name="Liu X."/>
            <person name="Jiang W."/>
            <person name="Mao L."/>
            <person name="Kong X."/>
            <person name="Jiao Y."/>
            <person name="Jia J."/>
        </authorList>
    </citation>
    <scope>NUCLEOTIDE SEQUENCE [LARGE SCALE GENOMIC DNA]</scope>
    <source>
        <strain evidence="3">cv. AL8/78</strain>
    </source>
</reference>
<evidence type="ECO:0000313" key="2">
    <source>
        <dbReference type="EnsemblPlants" id="AET5Gv20026400.1"/>
    </source>
</evidence>
<feature type="region of interest" description="Disordered" evidence="1">
    <location>
        <begin position="1"/>
        <end position="22"/>
    </location>
</feature>
<name>A0A453JGT2_AEGTS</name>
<evidence type="ECO:0000256" key="1">
    <source>
        <dbReference type="SAM" id="MobiDB-lite"/>
    </source>
</evidence>
<accession>A0A453JGT2</accession>